<protein>
    <submittedName>
        <fullName evidence="1">Uncharacterized protein</fullName>
    </submittedName>
</protein>
<evidence type="ECO:0000313" key="1">
    <source>
        <dbReference type="EMBL" id="JAH89132.1"/>
    </source>
</evidence>
<reference evidence="1" key="2">
    <citation type="journal article" date="2015" name="Fish Shellfish Immunol.">
        <title>Early steps in the European eel (Anguilla anguilla)-Vibrio vulnificus interaction in the gills: Role of the RtxA13 toxin.</title>
        <authorList>
            <person name="Callol A."/>
            <person name="Pajuelo D."/>
            <person name="Ebbesson L."/>
            <person name="Teles M."/>
            <person name="MacKenzie S."/>
            <person name="Amaro C."/>
        </authorList>
    </citation>
    <scope>NUCLEOTIDE SEQUENCE</scope>
</reference>
<proteinExistence type="predicted"/>
<accession>A0A0E9WFJ2</accession>
<name>A0A0E9WFJ2_ANGAN</name>
<reference evidence="1" key="1">
    <citation type="submission" date="2014-11" db="EMBL/GenBank/DDBJ databases">
        <authorList>
            <person name="Amaro Gonzalez C."/>
        </authorList>
    </citation>
    <scope>NUCLEOTIDE SEQUENCE</scope>
</reference>
<dbReference type="AlphaFoldDB" id="A0A0E9WFJ2"/>
<sequence>MQNVFLRGLIFAMYHSNEPTLQQYLLKMPQARPFR</sequence>
<organism evidence="1">
    <name type="scientific">Anguilla anguilla</name>
    <name type="common">European freshwater eel</name>
    <name type="synonym">Muraena anguilla</name>
    <dbReference type="NCBI Taxonomy" id="7936"/>
    <lineage>
        <taxon>Eukaryota</taxon>
        <taxon>Metazoa</taxon>
        <taxon>Chordata</taxon>
        <taxon>Craniata</taxon>
        <taxon>Vertebrata</taxon>
        <taxon>Euteleostomi</taxon>
        <taxon>Actinopterygii</taxon>
        <taxon>Neopterygii</taxon>
        <taxon>Teleostei</taxon>
        <taxon>Anguilliformes</taxon>
        <taxon>Anguillidae</taxon>
        <taxon>Anguilla</taxon>
    </lineage>
</organism>
<dbReference type="EMBL" id="GBXM01019445">
    <property type="protein sequence ID" value="JAH89132.1"/>
    <property type="molecule type" value="Transcribed_RNA"/>
</dbReference>